<gene>
    <name evidence="2" type="ORF">GCM10017559_75660</name>
</gene>
<evidence type="ECO:0000313" key="3">
    <source>
        <dbReference type="Proteomes" id="UP001499930"/>
    </source>
</evidence>
<keyword evidence="3" id="KW-1185">Reference proteome</keyword>
<dbReference type="RefSeq" id="WP_344905832.1">
    <property type="nucleotide sequence ID" value="NZ_BAAAWD010000025.1"/>
</dbReference>
<organism evidence="2 3">
    <name type="scientific">Streptosporangium longisporum</name>
    <dbReference type="NCBI Taxonomy" id="46187"/>
    <lineage>
        <taxon>Bacteria</taxon>
        <taxon>Bacillati</taxon>
        <taxon>Actinomycetota</taxon>
        <taxon>Actinomycetes</taxon>
        <taxon>Streptosporangiales</taxon>
        <taxon>Streptosporangiaceae</taxon>
        <taxon>Streptosporangium</taxon>
    </lineage>
</organism>
<dbReference type="EMBL" id="BAAAWD010000025">
    <property type="protein sequence ID" value="GAA3036783.1"/>
    <property type="molecule type" value="Genomic_DNA"/>
</dbReference>
<feature type="region of interest" description="Disordered" evidence="1">
    <location>
        <begin position="57"/>
        <end position="77"/>
    </location>
</feature>
<protein>
    <submittedName>
        <fullName evidence="2">Uncharacterized protein</fullName>
    </submittedName>
</protein>
<evidence type="ECO:0000313" key="2">
    <source>
        <dbReference type="EMBL" id="GAA3036783.1"/>
    </source>
</evidence>
<name>A0ABP6LDA3_9ACTN</name>
<dbReference type="Proteomes" id="UP001499930">
    <property type="component" value="Unassembled WGS sequence"/>
</dbReference>
<sequence length="77" mass="7786">MGRSPPGPEGVCEGTGLVGEALGVVRVGVALGEALGDVRVGEALGRGVAVLPPVPWTSNSHSDTPYSEERAVAFSRT</sequence>
<comment type="caution">
    <text evidence="2">The sequence shown here is derived from an EMBL/GenBank/DDBJ whole genome shotgun (WGS) entry which is preliminary data.</text>
</comment>
<accession>A0ABP6LDA3</accession>
<proteinExistence type="predicted"/>
<evidence type="ECO:0000256" key="1">
    <source>
        <dbReference type="SAM" id="MobiDB-lite"/>
    </source>
</evidence>
<reference evidence="3" key="1">
    <citation type="journal article" date="2019" name="Int. J. Syst. Evol. Microbiol.">
        <title>The Global Catalogue of Microorganisms (GCM) 10K type strain sequencing project: providing services to taxonomists for standard genome sequencing and annotation.</title>
        <authorList>
            <consortium name="The Broad Institute Genomics Platform"/>
            <consortium name="The Broad Institute Genome Sequencing Center for Infectious Disease"/>
            <person name="Wu L."/>
            <person name="Ma J."/>
        </authorList>
    </citation>
    <scope>NUCLEOTIDE SEQUENCE [LARGE SCALE GENOMIC DNA]</scope>
    <source>
        <strain evidence="3">JCM 3106</strain>
    </source>
</reference>